<evidence type="ECO:0000259" key="3">
    <source>
        <dbReference type="Pfam" id="PF20148"/>
    </source>
</evidence>
<dbReference type="InterPro" id="IPR056823">
    <property type="entry name" value="TEN-like_YD-shell"/>
</dbReference>
<evidence type="ECO:0008006" key="7">
    <source>
        <dbReference type="Google" id="ProtNLM"/>
    </source>
</evidence>
<dbReference type="NCBIfam" id="TIGR01643">
    <property type="entry name" value="YD_repeat_2x"/>
    <property type="match status" value="4"/>
</dbReference>
<reference evidence="6" key="1">
    <citation type="journal article" date="2019" name="Int. J. Syst. Evol. Microbiol.">
        <title>The Global Catalogue of Microorganisms (GCM) 10K type strain sequencing project: providing services to taxonomists for standard genome sequencing and annotation.</title>
        <authorList>
            <consortium name="The Broad Institute Genomics Platform"/>
            <consortium name="The Broad Institute Genome Sequencing Center for Infectious Disease"/>
            <person name="Wu L."/>
            <person name="Ma J."/>
        </authorList>
    </citation>
    <scope>NUCLEOTIDE SEQUENCE [LARGE SCALE GENOMIC DNA]</scope>
    <source>
        <strain evidence="6">NBRC 111980</strain>
    </source>
</reference>
<sequence>MTVLKARLGTESAIVRGLRTNGSTNSWFSKFATSFCAFLLVASCNVFAETDVPTDYGGGGGGSGGAMASGPQKLPGVDVVANRAPDVQEQLGAGSVIGMPPPQNVSPPLQVGKTPGSVTTLARITVNGKLPKDDCKKADPISLATGAKVESVTDFARSGEMGLSFTRYYSSNVYNTGSFSSTRAGGWRTSYDYLLFLDVTQGGACNYTSTSSVCPLVLVRPDGTIVQFGPGTAHSDGTASFGELKNGIATMTRNSDGSYVIHDEDSKVLTFSNALYNGTYFTLTSIKDLAGVGWTFAYPDATDVVVSHTSGQTVSLHWTDTKVPDGPNSAYDIVRQLTVVDPAGNSYSYSTIIPYGTIGDMSGTRYLIGELQTATLPLPGGSTSVAYKYKSDAGGAYGFGNYQYALTEVDYNGIAQDLTSYNGVGQAIQDEMADGTQQTNISYGSNSTGPVTTVTNPLGHVSVYQFDANSNILSITGQASVHCAATFSSRTYDANENVQSDTDNDGNITNYTYAVNGEILQKVESPGPFQRVTNFVWDTTPGTDRLLSVTVVGYLQTSFAYTPQGRLASVTQTNLASNGVANQSRTTTYSYSLYPNGMVSAVVTTLPSPSGANTLTYNYDSLGNVTSIVNALGQATSYNNFTGMGLPTTETSANGDVLNYTYAFGRVTSISHTHAGVTNTESINYDPNSGQVSKLVAFDGEVTQYVYDPDFKLTSSMWTGPSGAVISKNYGYDINGDVTTTSYTRKGQTSPDLITHATYDELGRPLVINGNSGQSRTYSYDPNGNVSTVTDAVGNTTTYKYDSVSRLQYIVDTTGKSTLYLYDFGDNPLQITDPRGLTTYYKYDGFGDVWGVTSPDSGTTSYSIDPYGRVTSKTTNNGFVASYTYDTLNRVTAVTAGSQTYTYTYDSCTYGKGKLCAYAGQNGGGSSSLTYSIEGLVATRTDNSFLGSSTTSFSYDGMNRLTQMMSGTAYTVNYAWTDDQITNVNLQYGSQSVNVVSNVIYDAARRPLSWSYGNGITRTQTYDQDERLKSIGSTLGTTTIQSLAYTWDNLDRITAKTDSVYAGTQGFGYDNLNRLTSQTQVAPIFFNYDANGNRTQQSWMTNDTVAIATNSNQIASRGSHAYTYDGNGNRATDSVSGVTTTYTYDGFNRLNSVSRSAALTNCETSYQCPTYPSGTTTYQVNALGQLSLTNGPLGLWMYGYDLDGHLIGELTSSSGVVNANNYIYLNGQPIALLNQIGSGTPNLYYMLDDHTGRPEQITNSGGSVVWRAQNSAFDREVVVEGIADVDVGSPGQVYDHFTGNWSNGFRDYDSSNGRYLESDPLGLAAGVNTYAYAEESPITLADPSGLNPGDIFGSLADASRDAGAYLTTVNGGPLRRFFMGTQFALFVEVPGCPGDYTYVVGSPLTGTAPIPVRTEALSLAEKLALDEAKAGAGARIMAGRIKDPAFPEDVYAKMEHVHQDLVTGENIVIHYWEELLTGVRSGFKFK</sequence>
<evidence type="ECO:0000259" key="4">
    <source>
        <dbReference type="Pfam" id="PF25023"/>
    </source>
</evidence>
<dbReference type="PANTHER" id="PTHR32305">
    <property type="match status" value="1"/>
</dbReference>
<gene>
    <name evidence="5" type="ORF">GCM10007901_23830</name>
</gene>
<dbReference type="NCBIfam" id="TIGR03696">
    <property type="entry name" value="Rhs_assc_core"/>
    <property type="match status" value="1"/>
</dbReference>
<keyword evidence="1" id="KW-0677">Repeat</keyword>
<dbReference type="Gene3D" id="2.180.10.10">
    <property type="entry name" value="RHS repeat-associated core"/>
    <property type="match status" value="3"/>
</dbReference>
<dbReference type="InterPro" id="IPR006530">
    <property type="entry name" value="YD"/>
</dbReference>
<comment type="caution">
    <text evidence="5">The sequence shown here is derived from an EMBL/GenBank/DDBJ whole genome shotgun (WGS) entry which is preliminary data.</text>
</comment>
<dbReference type="InterPro" id="IPR045351">
    <property type="entry name" value="DUF6531"/>
</dbReference>
<organism evidence="5 6">
    <name type="scientific">Dyella acidisoli</name>
    <dbReference type="NCBI Taxonomy" id="1867834"/>
    <lineage>
        <taxon>Bacteria</taxon>
        <taxon>Pseudomonadati</taxon>
        <taxon>Pseudomonadota</taxon>
        <taxon>Gammaproteobacteria</taxon>
        <taxon>Lysobacterales</taxon>
        <taxon>Rhodanobacteraceae</taxon>
        <taxon>Dyella</taxon>
    </lineage>
</organism>
<dbReference type="PANTHER" id="PTHR32305:SF15">
    <property type="entry name" value="PROTEIN RHSA-RELATED"/>
    <property type="match status" value="1"/>
</dbReference>
<dbReference type="Pfam" id="PF05593">
    <property type="entry name" value="RHS_repeat"/>
    <property type="match status" value="2"/>
</dbReference>
<dbReference type="Proteomes" id="UP001156670">
    <property type="component" value="Unassembled WGS sequence"/>
</dbReference>
<evidence type="ECO:0000256" key="2">
    <source>
        <dbReference type="SAM" id="SignalP"/>
    </source>
</evidence>
<feature type="signal peptide" evidence="2">
    <location>
        <begin position="1"/>
        <end position="48"/>
    </location>
</feature>
<evidence type="ECO:0000313" key="6">
    <source>
        <dbReference type="Proteomes" id="UP001156670"/>
    </source>
</evidence>
<keyword evidence="6" id="KW-1185">Reference proteome</keyword>
<proteinExistence type="predicted"/>
<feature type="domain" description="Teneurin-like YD-shell" evidence="4">
    <location>
        <begin position="998"/>
        <end position="1156"/>
    </location>
</feature>
<feature type="domain" description="Teneurin-like YD-shell" evidence="4">
    <location>
        <begin position="754"/>
        <end position="864"/>
    </location>
</feature>
<feature type="domain" description="DUF6531" evidence="3">
    <location>
        <begin position="139"/>
        <end position="199"/>
    </location>
</feature>
<dbReference type="EMBL" id="BSOB01000018">
    <property type="protein sequence ID" value="GLQ93432.1"/>
    <property type="molecule type" value="Genomic_DNA"/>
</dbReference>
<dbReference type="Pfam" id="PF20148">
    <property type="entry name" value="DUF6531"/>
    <property type="match status" value="1"/>
</dbReference>
<accession>A0ABQ5XPX5</accession>
<keyword evidence="2" id="KW-0732">Signal</keyword>
<dbReference type="InterPro" id="IPR022385">
    <property type="entry name" value="Rhs_assc_core"/>
</dbReference>
<dbReference type="Pfam" id="PF25023">
    <property type="entry name" value="TEN_YD-shell"/>
    <property type="match status" value="2"/>
</dbReference>
<dbReference type="InterPro" id="IPR031325">
    <property type="entry name" value="RHS_repeat"/>
</dbReference>
<evidence type="ECO:0000313" key="5">
    <source>
        <dbReference type="EMBL" id="GLQ93432.1"/>
    </source>
</evidence>
<feature type="chain" id="PRO_5047245198" description="RHS repeat protein" evidence="2">
    <location>
        <begin position="49"/>
        <end position="1486"/>
    </location>
</feature>
<name>A0ABQ5XPX5_9GAMM</name>
<evidence type="ECO:0000256" key="1">
    <source>
        <dbReference type="ARBA" id="ARBA00022737"/>
    </source>
</evidence>
<protein>
    <recommendedName>
        <fullName evidence="7">RHS repeat protein</fullName>
    </recommendedName>
</protein>
<dbReference type="InterPro" id="IPR050708">
    <property type="entry name" value="T6SS_VgrG/RHS"/>
</dbReference>
<dbReference type="PRINTS" id="PR00394">
    <property type="entry name" value="RHSPROTEIN"/>
</dbReference>